<evidence type="ECO:0008006" key="4">
    <source>
        <dbReference type="Google" id="ProtNLM"/>
    </source>
</evidence>
<keyword evidence="2" id="KW-0732">Signal</keyword>
<dbReference type="AlphaFoldDB" id="A0A0P4WDQ5"/>
<dbReference type="GO" id="GO:0106370">
    <property type="term" value="F:protein-L-histidine N-pros-methyltransferase activity"/>
    <property type="evidence" value="ECO:0007669"/>
    <property type="project" value="InterPro"/>
</dbReference>
<dbReference type="InterPro" id="IPR007884">
    <property type="entry name" value="METL9"/>
</dbReference>
<feature type="compositionally biased region" description="Basic and acidic residues" evidence="1">
    <location>
        <begin position="154"/>
        <end position="171"/>
    </location>
</feature>
<feature type="chain" id="PRO_5006070445" description="Methyltransferase-like protein 9" evidence="2">
    <location>
        <begin position="24"/>
        <end position="382"/>
    </location>
</feature>
<dbReference type="EMBL" id="GDRN01045652">
    <property type="protein sequence ID" value="JAI66833.1"/>
    <property type="molecule type" value="Transcribed_RNA"/>
</dbReference>
<organism evidence="3">
    <name type="scientific">Scylla olivacea</name>
    <name type="common">Orange mud crab</name>
    <name type="synonym">Cancer olivacea</name>
    <dbReference type="NCBI Taxonomy" id="85551"/>
    <lineage>
        <taxon>Eukaryota</taxon>
        <taxon>Metazoa</taxon>
        <taxon>Ecdysozoa</taxon>
        <taxon>Arthropoda</taxon>
        <taxon>Crustacea</taxon>
        <taxon>Multicrustacea</taxon>
        <taxon>Malacostraca</taxon>
        <taxon>Eumalacostraca</taxon>
        <taxon>Eucarida</taxon>
        <taxon>Decapoda</taxon>
        <taxon>Pleocyemata</taxon>
        <taxon>Brachyura</taxon>
        <taxon>Eubrachyura</taxon>
        <taxon>Portunoidea</taxon>
        <taxon>Portunidae</taxon>
        <taxon>Portuninae</taxon>
        <taxon>Scylla</taxon>
    </lineage>
</organism>
<evidence type="ECO:0000256" key="1">
    <source>
        <dbReference type="SAM" id="MobiDB-lite"/>
    </source>
</evidence>
<dbReference type="CDD" id="cd02440">
    <property type="entry name" value="AdoMet_MTases"/>
    <property type="match status" value="1"/>
</dbReference>
<protein>
    <recommendedName>
        <fullName evidence="4">Methyltransferase-like protein 9</fullName>
    </recommendedName>
</protein>
<dbReference type="PANTHER" id="PTHR12890:SF0">
    <property type="entry name" value="PROTEIN-L-HISTIDINE N-PROS-METHYLTRANSFERASE"/>
    <property type="match status" value="1"/>
</dbReference>
<dbReference type="Gene3D" id="3.40.50.150">
    <property type="entry name" value="Vaccinia Virus protein VP39"/>
    <property type="match status" value="1"/>
</dbReference>
<evidence type="ECO:0000256" key="2">
    <source>
        <dbReference type="SAM" id="SignalP"/>
    </source>
</evidence>
<evidence type="ECO:0000313" key="3">
    <source>
        <dbReference type="EMBL" id="JAI66833.1"/>
    </source>
</evidence>
<dbReference type="InterPro" id="IPR029063">
    <property type="entry name" value="SAM-dependent_MTases_sf"/>
</dbReference>
<accession>A0A0P4WDQ5</accession>
<reference evidence="3" key="1">
    <citation type="submission" date="2015-09" db="EMBL/GenBank/DDBJ databases">
        <title>Scylla olivacea transcriptome.</title>
        <authorList>
            <person name="Ikhwanuddin M."/>
        </authorList>
    </citation>
    <scope>NUCLEOTIDE SEQUENCE</scope>
</reference>
<dbReference type="SUPFAM" id="SSF53335">
    <property type="entry name" value="S-adenosyl-L-methionine-dependent methyltransferases"/>
    <property type="match status" value="1"/>
</dbReference>
<name>A0A0P4WDQ5_SCYOL</name>
<dbReference type="Pfam" id="PF05219">
    <property type="entry name" value="DREV"/>
    <property type="match status" value="2"/>
</dbReference>
<proteinExistence type="predicted"/>
<sequence length="382" mass="43223">MSAGLEWRIVVCVLAAAVGMSEARGGQYLRSNLARAMYNRMLADERLRNMNMSKMYEVDELALTDEVRSKFLPLFMDEDTHQFLNNCFEQSEWLVTQVWHSIAKAFLGLFMTQTSINGLLNRGRMFVWSEDQARLLLGAPPRRFTSDSEDNTEAEDKGKERHEGHLSREGDVEAAEGGAERELWVGDKLLDLGAGDGYVTQVLEPGVRQVYATETSSVMRKRLRERGYRVLDAWDWAQEAGDTEYDVVTCLNLLDRCDTPRSLLREIHAKLSPSGTLVVALVLPFSPYVETGTADNLPSEELGIAGSTLEEQVNCLATHVFPSLGYTLTRWSRLPYLCEGDLDQAFYWLSDVVLVFRKTDVYNETDEEEQFSDALESINVEL</sequence>
<feature type="signal peptide" evidence="2">
    <location>
        <begin position="1"/>
        <end position="23"/>
    </location>
</feature>
<dbReference type="PANTHER" id="PTHR12890">
    <property type="entry name" value="DREV PROTEIN"/>
    <property type="match status" value="1"/>
</dbReference>
<feature type="region of interest" description="Disordered" evidence="1">
    <location>
        <begin position="139"/>
        <end position="178"/>
    </location>
</feature>